<evidence type="ECO:0000256" key="2">
    <source>
        <dbReference type="ARBA" id="ARBA00022729"/>
    </source>
</evidence>
<evidence type="ECO:0000256" key="1">
    <source>
        <dbReference type="ARBA" id="ARBA00009091"/>
    </source>
</evidence>
<name>A0A1X7JIS8_9SPHI</name>
<organism evidence="3 4">
    <name type="scientific">Sphingobacterium psychroaquaticum</name>
    <dbReference type="NCBI Taxonomy" id="561061"/>
    <lineage>
        <taxon>Bacteria</taxon>
        <taxon>Pseudomonadati</taxon>
        <taxon>Bacteroidota</taxon>
        <taxon>Sphingobacteriia</taxon>
        <taxon>Sphingobacteriales</taxon>
        <taxon>Sphingobacteriaceae</taxon>
        <taxon>Sphingobacterium</taxon>
    </lineage>
</organism>
<sequence length="177" mass="19810">MKNLFRGVAVAAVMFFGTQYVSAQQKIGHINFGDIISSTNEFKTAQDQLKVLQETKTKELQGMYELFQKKQTDANEKLRNRSEANKAAVDAELQTLGQELQTMEQRIQEVQRVAQEDLGKKEQELFEPIQKKVVDAINVVSKEKGYAYVLDVSNGSIPYYGGGDDLTAAIKTKLGVK</sequence>
<keyword evidence="4" id="KW-1185">Reference proteome</keyword>
<dbReference type="SMART" id="SM00935">
    <property type="entry name" value="OmpH"/>
    <property type="match status" value="1"/>
</dbReference>
<comment type="similarity">
    <text evidence="1">Belongs to the Skp family.</text>
</comment>
<gene>
    <name evidence="3" type="ORF">SAMN05660862_1760</name>
</gene>
<proteinExistence type="inferred from homology"/>
<dbReference type="RefSeq" id="WP_085472533.1">
    <property type="nucleotide sequence ID" value="NZ_CP038029.1"/>
</dbReference>
<evidence type="ECO:0000313" key="4">
    <source>
        <dbReference type="Proteomes" id="UP000192980"/>
    </source>
</evidence>
<reference evidence="3 4" key="1">
    <citation type="submission" date="2017-04" db="EMBL/GenBank/DDBJ databases">
        <authorList>
            <person name="Afonso C.L."/>
            <person name="Miller P.J."/>
            <person name="Scott M.A."/>
            <person name="Spackman E."/>
            <person name="Goraichik I."/>
            <person name="Dimitrov K.M."/>
            <person name="Suarez D.L."/>
            <person name="Swayne D.E."/>
        </authorList>
    </citation>
    <scope>NUCLEOTIDE SEQUENCE [LARGE SCALE GENOMIC DNA]</scope>
    <source>
        <strain evidence="3 4">DSM 22418</strain>
    </source>
</reference>
<dbReference type="GO" id="GO:0051082">
    <property type="term" value="F:unfolded protein binding"/>
    <property type="evidence" value="ECO:0007669"/>
    <property type="project" value="InterPro"/>
</dbReference>
<dbReference type="Pfam" id="PF03938">
    <property type="entry name" value="OmpH"/>
    <property type="match status" value="1"/>
</dbReference>
<dbReference type="GO" id="GO:0050821">
    <property type="term" value="P:protein stabilization"/>
    <property type="evidence" value="ECO:0007669"/>
    <property type="project" value="TreeGrafter"/>
</dbReference>
<dbReference type="InterPro" id="IPR005632">
    <property type="entry name" value="Chaperone_Skp"/>
</dbReference>
<dbReference type="PANTHER" id="PTHR35089:SF1">
    <property type="entry name" value="CHAPERONE PROTEIN SKP"/>
    <property type="match status" value="1"/>
</dbReference>
<dbReference type="STRING" id="561061.SAMN05660862_1760"/>
<dbReference type="EMBL" id="FXAU01000003">
    <property type="protein sequence ID" value="SMG28002.1"/>
    <property type="molecule type" value="Genomic_DNA"/>
</dbReference>
<dbReference type="PANTHER" id="PTHR35089">
    <property type="entry name" value="CHAPERONE PROTEIN SKP"/>
    <property type="match status" value="1"/>
</dbReference>
<evidence type="ECO:0000313" key="3">
    <source>
        <dbReference type="EMBL" id="SMG28002.1"/>
    </source>
</evidence>
<protein>
    <submittedName>
        <fullName evidence="3">Outer membrane protein</fullName>
    </submittedName>
</protein>
<dbReference type="OrthoDB" id="1524711at2"/>
<dbReference type="InterPro" id="IPR024930">
    <property type="entry name" value="Skp_dom_sf"/>
</dbReference>
<dbReference type="AlphaFoldDB" id="A0A1X7JIS8"/>
<dbReference type="Gene3D" id="3.30.910.20">
    <property type="entry name" value="Skp domain"/>
    <property type="match status" value="1"/>
</dbReference>
<keyword evidence="2" id="KW-0732">Signal</keyword>
<dbReference type="GO" id="GO:0005829">
    <property type="term" value="C:cytosol"/>
    <property type="evidence" value="ECO:0007669"/>
    <property type="project" value="TreeGrafter"/>
</dbReference>
<dbReference type="Proteomes" id="UP000192980">
    <property type="component" value="Unassembled WGS sequence"/>
</dbReference>
<accession>A0A1X7JIS8</accession>
<dbReference type="SUPFAM" id="SSF111384">
    <property type="entry name" value="OmpH-like"/>
    <property type="match status" value="1"/>
</dbReference>